<dbReference type="AlphaFoldDB" id="A0A8X6N3C6"/>
<keyword evidence="2" id="KW-1185">Reference proteome</keyword>
<proteinExistence type="predicted"/>
<sequence>MSPIHVSLRSHPITENKVTIWITPFLEVPGPKRSQNQFGSETESYGSSDPLGPWGVISLRSFGIGVHSSRQSTLDKFPAKKWTLSKKPSVNGPVSKYLFSRR</sequence>
<evidence type="ECO:0000313" key="2">
    <source>
        <dbReference type="Proteomes" id="UP000887013"/>
    </source>
</evidence>
<dbReference type="EMBL" id="BMAW01053682">
    <property type="protein sequence ID" value="GFS92397.1"/>
    <property type="molecule type" value="Genomic_DNA"/>
</dbReference>
<name>A0A8X6N3C6_NEPPI</name>
<comment type="caution">
    <text evidence="1">The sequence shown here is derived from an EMBL/GenBank/DDBJ whole genome shotgun (WGS) entry which is preliminary data.</text>
</comment>
<dbReference type="Proteomes" id="UP000887013">
    <property type="component" value="Unassembled WGS sequence"/>
</dbReference>
<protein>
    <submittedName>
        <fullName evidence="1">Uncharacterized protein</fullName>
    </submittedName>
</protein>
<reference evidence="1" key="1">
    <citation type="submission" date="2020-08" db="EMBL/GenBank/DDBJ databases">
        <title>Multicomponent nature underlies the extraordinary mechanical properties of spider dragline silk.</title>
        <authorList>
            <person name="Kono N."/>
            <person name="Nakamura H."/>
            <person name="Mori M."/>
            <person name="Yoshida Y."/>
            <person name="Ohtoshi R."/>
            <person name="Malay A.D."/>
            <person name="Moran D.A.P."/>
            <person name="Tomita M."/>
            <person name="Numata K."/>
            <person name="Arakawa K."/>
        </authorList>
    </citation>
    <scope>NUCLEOTIDE SEQUENCE</scope>
</reference>
<accession>A0A8X6N3C6</accession>
<evidence type="ECO:0000313" key="1">
    <source>
        <dbReference type="EMBL" id="GFS92397.1"/>
    </source>
</evidence>
<organism evidence="1 2">
    <name type="scientific">Nephila pilipes</name>
    <name type="common">Giant wood spider</name>
    <name type="synonym">Nephila maculata</name>
    <dbReference type="NCBI Taxonomy" id="299642"/>
    <lineage>
        <taxon>Eukaryota</taxon>
        <taxon>Metazoa</taxon>
        <taxon>Ecdysozoa</taxon>
        <taxon>Arthropoda</taxon>
        <taxon>Chelicerata</taxon>
        <taxon>Arachnida</taxon>
        <taxon>Araneae</taxon>
        <taxon>Araneomorphae</taxon>
        <taxon>Entelegynae</taxon>
        <taxon>Araneoidea</taxon>
        <taxon>Nephilidae</taxon>
        <taxon>Nephila</taxon>
    </lineage>
</organism>
<gene>
    <name evidence="1" type="ORF">NPIL_540241</name>
</gene>